<organism evidence="2 3">
    <name type="scientific">Azospirillum baldaniorum</name>
    <dbReference type="NCBI Taxonomy" id="1064539"/>
    <lineage>
        <taxon>Bacteria</taxon>
        <taxon>Pseudomonadati</taxon>
        <taxon>Pseudomonadota</taxon>
        <taxon>Alphaproteobacteria</taxon>
        <taxon>Rhodospirillales</taxon>
        <taxon>Azospirillaceae</taxon>
        <taxon>Azospirillum</taxon>
    </lineage>
</organism>
<reference evidence="2 3" key="1">
    <citation type="journal article" date="2011" name="PLoS Genet.">
        <title>Azospirillum genomes reveal transition of bacteria from aquatic to terrestrial environments.</title>
        <authorList>
            <person name="Wisniewski-Dye F."/>
            <person name="Borziak K."/>
            <person name="Khalsa-Moyers G."/>
            <person name="Alexandre G."/>
            <person name="Sukharnikov L.O."/>
            <person name="Wuichet K."/>
            <person name="Hurst G.B."/>
            <person name="McDonald W.H."/>
            <person name="Robertson J.S."/>
            <person name="Barbe V."/>
            <person name="Calteau A."/>
            <person name="Rouy Z."/>
            <person name="Mangenot S."/>
            <person name="Prigent-Combaret C."/>
            <person name="Normand P."/>
            <person name="Boyer M."/>
            <person name="Siguier P."/>
            <person name="Dessaux Y."/>
            <person name="Elmerich C."/>
            <person name="Condemine G."/>
            <person name="Krishnen G."/>
            <person name="Kennedy I."/>
            <person name="Paterson A.H."/>
            <person name="Gonzalez V."/>
            <person name="Mavingui P."/>
            <person name="Zhulin I.B."/>
        </authorList>
    </citation>
    <scope>NUCLEOTIDE SEQUENCE [LARGE SCALE GENOMIC DNA]</scope>
    <source>
        <strain evidence="2 3">Sp245</strain>
    </source>
</reference>
<evidence type="ECO:0000313" key="3">
    <source>
        <dbReference type="Proteomes" id="UP000007319"/>
    </source>
</evidence>
<dbReference type="EMBL" id="HE577329">
    <property type="protein sequence ID" value="CCD01529.1"/>
    <property type="molecule type" value="Genomic_DNA"/>
</dbReference>
<gene>
    <name evidence="2" type="ORF">AZOBR_p210193</name>
</gene>
<dbReference type="AlphaFoldDB" id="A0A9P1NQ45"/>
<keyword evidence="2" id="KW-0614">Plasmid</keyword>
<feature type="region of interest" description="Disordered" evidence="1">
    <location>
        <begin position="305"/>
        <end position="331"/>
    </location>
</feature>
<evidence type="ECO:0000313" key="2">
    <source>
        <dbReference type="EMBL" id="CCD01529.1"/>
    </source>
</evidence>
<proteinExistence type="predicted"/>
<dbReference type="Proteomes" id="UP000007319">
    <property type="component" value="Plasmid AZOBR_p2"/>
</dbReference>
<accession>A0A9P1NQ45</accession>
<feature type="region of interest" description="Disordered" evidence="1">
    <location>
        <begin position="134"/>
        <end position="170"/>
    </location>
</feature>
<dbReference type="KEGG" id="abs:AZOBR_p210193"/>
<geneLocation type="plasmid" evidence="2 3">
    <name>AZOBR_p2</name>
</geneLocation>
<feature type="region of interest" description="Disordered" evidence="1">
    <location>
        <begin position="250"/>
        <end position="269"/>
    </location>
</feature>
<feature type="compositionally biased region" description="Basic and acidic residues" evidence="1">
    <location>
        <begin position="134"/>
        <end position="150"/>
    </location>
</feature>
<evidence type="ECO:0000256" key="1">
    <source>
        <dbReference type="SAM" id="MobiDB-lite"/>
    </source>
</evidence>
<sequence length="385" mass="42659">MHRLPARAQVGEDGGAAHQGAARVLGDDRLHRAVDQQRPCLRREAVADEDDLALPPRLLQRAGHALRPAADGVDAGKVGVVAEQRPRLPVALGLVVMGLAQAHHLDDRGHLLQDVEESQLAVLVRAVAEAAGDHRDLARPPAEEAREQIARRPPRRPVVEPDIGGPPAVLHIGNQRHRRHVARRQLVHRLAHRRMLQRHEGHPVDLAPVLEQAARQQVGVEALDELHLRADAQRGQRRLRLSDELAEPRQVAVRPVRQQEGQPHRLRSQRRAEIRFRDVIQLRRGLHHALHGRRAHAGAVVQHTVHGGRRDSGQPRDVGDPRQSAGVFGGRGDGVRIILHHGSKPSDPIKSHHHSRLTQAIRAHTVQPTITVEHQTTSTFPGRKA</sequence>
<protein>
    <submittedName>
        <fullName evidence="2">Uncharacterized protein</fullName>
    </submittedName>
</protein>
<feature type="compositionally biased region" description="Basic and acidic residues" evidence="1">
    <location>
        <begin position="308"/>
        <end position="320"/>
    </location>
</feature>
<keyword evidence="3" id="KW-1185">Reference proteome</keyword>
<name>A0A9P1NQ45_9PROT</name>